<proteinExistence type="predicted"/>
<evidence type="ECO:0000313" key="1">
    <source>
        <dbReference type="EMBL" id="EAY24889.1"/>
    </source>
</evidence>
<keyword evidence="2" id="KW-1185">Reference proteome</keyword>
<dbReference type="AlphaFoldDB" id="A1ZXL4"/>
<dbReference type="EMBL" id="AAWS01000059">
    <property type="protein sequence ID" value="EAY24889.1"/>
    <property type="molecule type" value="Genomic_DNA"/>
</dbReference>
<reference evidence="1 2" key="1">
    <citation type="submission" date="2007-01" db="EMBL/GenBank/DDBJ databases">
        <authorList>
            <person name="Haygood M."/>
            <person name="Podell S."/>
            <person name="Anderson C."/>
            <person name="Hopkinson B."/>
            <person name="Roe K."/>
            <person name="Barbeau K."/>
            <person name="Gaasterland T."/>
            <person name="Ferriera S."/>
            <person name="Johnson J."/>
            <person name="Kravitz S."/>
            <person name="Beeson K."/>
            <person name="Sutton G."/>
            <person name="Rogers Y.-H."/>
            <person name="Friedman R."/>
            <person name="Frazier M."/>
            <person name="Venter J.C."/>
        </authorList>
    </citation>
    <scope>NUCLEOTIDE SEQUENCE [LARGE SCALE GENOMIC DNA]</scope>
    <source>
        <strain evidence="1 2">ATCC 23134</strain>
    </source>
</reference>
<sequence>METLFSDQFNDITYNKENGIHYHILKPTTAQMTEAEFKQMLLNWKQLMFSCNPQWILVDSLNFHFPISPTLQTWVVQNITMPVLAIGSVIKYFFVLPEEFISQLSISQFTDEANNVSQEGKIKYFSSKEAAEIWLKSND</sequence>
<protein>
    <recommendedName>
        <fullName evidence="3">STAS/SEC14 domain-containing protein</fullName>
    </recommendedName>
</protein>
<accession>A1ZXL4</accession>
<dbReference type="Proteomes" id="UP000004095">
    <property type="component" value="Unassembled WGS sequence"/>
</dbReference>
<gene>
    <name evidence="1" type="ORF">M23134_05864</name>
</gene>
<dbReference type="OrthoDB" id="979415at2"/>
<organism evidence="1 2">
    <name type="scientific">Microscilla marina ATCC 23134</name>
    <dbReference type="NCBI Taxonomy" id="313606"/>
    <lineage>
        <taxon>Bacteria</taxon>
        <taxon>Pseudomonadati</taxon>
        <taxon>Bacteroidota</taxon>
        <taxon>Cytophagia</taxon>
        <taxon>Cytophagales</taxon>
        <taxon>Microscillaceae</taxon>
        <taxon>Microscilla</taxon>
    </lineage>
</organism>
<dbReference type="eggNOG" id="ENOG50342HG">
    <property type="taxonomic scope" value="Bacteria"/>
</dbReference>
<comment type="caution">
    <text evidence="1">The sequence shown here is derived from an EMBL/GenBank/DDBJ whole genome shotgun (WGS) entry which is preliminary data.</text>
</comment>
<dbReference type="RefSeq" id="WP_002703952.1">
    <property type="nucleotide sequence ID" value="NZ_AAWS01000059.1"/>
</dbReference>
<name>A1ZXL4_MICM2</name>
<evidence type="ECO:0000313" key="2">
    <source>
        <dbReference type="Proteomes" id="UP000004095"/>
    </source>
</evidence>
<evidence type="ECO:0008006" key="3">
    <source>
        <dbReference type="Google" id="ProtNLM"/>
    </source>
</evidence>